<sequence length="829" mass="89179">MRPPTGSAGGTPGDRGTASARPYDLPAFYTPHPARLNPHLEGTRDHSRAWAHATGILGGDPSGPLIWDEADYDAHDYALLTAYTHPDAPAPILDLVNDWYVWVFYFDDHFLDTYKRTGDMAGAREYLARLPAFMPVGTGADGEGGGPGGADGPAPEPRNPVERGLADLWARTVPLMSRAWRERFAESTLNLLQESLWELANINEGRVPNPVDYVEMRRKVGGAPWSAGLVEVATGAEVPAEVAGTRPLRVLRDTFSDAVHLRNDIFSYQRETEQEGEVNNGVLVMERFFDVGPQRAADITNDLLTSRLRQFENTALTELPALFEERGLSLAARGDVLAYVKGLQDWQAGGHQWHLRSSRYMNEEAAADRNPAANGSGLARLLPAGTSGPGLGTAAMTRFRSLARSGGHPAEPGADAGEPFTVPEVSLPYEPRLNPRVRAVRAHGKEWAREMGLFGTGVWDEAAFDAADYGLFAALTHPDLRTPELELVNDWHLWGFHLDDLFVERYKRPRDLAGAKALVARLAEFMPADASPPPDPADPVERGLADLWARTAPRMAAGDRAGLASAVLDLVESWLWELAGLAQGRVPDPVDYVEMRRRTTGGDFSARLLRGATSAGLPAAFDGSAPMRALGDAYADIVGLHNDLVSYEKETAAEGELNNGVVAVRHFLGCDARRAAGIVADLVGARIRQFERVVHDDLPALADEHDLGPAARERIDRYVQGLRSWMAGETHWAAKSGRYHPPRSATPPAPPPAASAPARRVPDGRPFGGALRRVLDGPTGLGTSAARVGPPRVVSSPAAQAAVHTSVNGPARGAGDAAVHAVTPGGRSS</sequence>
<dbReference type="PANTHER" id="PTHR35201">
    <property type="entry name" value="TERPENE SYNTHASE"/>
    <property type="match status" value="1"/>
</dbReference>
<feature type="compositionally biased region" description="Pro residues" evidence="2">
    <location>
        <begin position="744"/>
        <end position="754"/>
    </location>
</feature>
<feature type="region of interest" description="Disordered" evidence="2">
    <location>
        <begin position="1"/>
        <end position="22"/>
    </location>
</feature>
<gene>
    <name evidence="3" type="ORF">ACFQKB_22990</name>
</gene>
<dbReference type="RefSeq" id="WP_160822363.1">
    <property type="nucleotide sequence ID" value="NZ_JBHSXS010000014.1"/>
</dbReference>
<proteinExistence type="predicted"/>
<dbReference type="EMBL" id="JBHSXS010000014">
    <property type="protein sequence ID" value="MFC6882640.1"/>
    <property type="molecule type" value="Genomic_DNA"/>
</dbReference>
<dbReference type="SFLD" id="SFLDG01020">
    <property type="entry name" value="Terpene_Cyclase_Like_2"/>
    <property type="match status" value="2"/>
</dbReference>
<reference evidence="4" key="1">
    <citation type="journal article" date="2019" name="Int. J. Syst. Evol. Microbiol.">
        <title>The Global Catalogue of Microorganisms (GCM) 10K type strain sequencing project: providing services to taxonomists for standard genome sequencing and annotation.</title>
        <authorList>
            <consortium name="The Broad Institute Genomics Platform"/>
            <consortium name="The Broad Institute Genome Sequencing Center for Infectious Disease"/>
            <person name="Wu L."/>
            <person name="Ma J."/>
        </authorList>
    </citation>
    <scope>NUCLEOTIDE SEQUENCE [LARGE SCALE GENOMIC DNA]</scope>
    <source>
        <strain evidence="4">JCM 3369</strain>
    </source>
</reference>
<comment type="caution">
    <text evidence="3">The sequence shown here is derived from an EMBL/GenBank/DDBJ whole genome shotgun (WGS) entry which is preliminary data.</text>
</comment>
<dbReference type="Proteomes" id="UP001596380">
    <property type="component" value="Unassembled WGS sequence"/>
</dbReference>
<feature type="region of interest" description="Disordered" evidence="2">
    <location>
        <begin position="736"/>
        <end position="829"/>
    </location>
</feature>
<dbReference type="InterPro" id="IPR034686">
    <property type="entry name" value="Terpene_cyclase-like_2"/>
</dbReference>
<name>A0ABW2CMZ5_9ACTN</name>
<evidence type="ECO:0008006" key="5">
    <source>
        <dbReference type="Google" id="ProtNLM"/>
    </source>
</evidence>
<feature type="region of interest" description="Disordered" evidence="2">
    <location>
        <begin position="137"/>
        <end position="161"/>
    </location>
</feature>
<evidence type="ECO:0000256" key="2">
    <source>
        <dbReference type="SAM" id="MobiDB-lite"/>
    </source>
</evidence>
<organism evidence="3 4">
    <name type="scientific">Actinomadura yumaensis</name>
    <dbReference type="NCBI Taxonomy" id="111807"/>
    <lineage>
        <taxon>Bacteria</taxon>
        <taxon>Bacillati</taxon>
        <taxon>Actinomycetota</taxon>
        <taxon>Actinomycetes</taxon>
        <taxon>Streptosporangiales</taxon>
        <taxon>Thermomonosporaceae</taxon>
        <taxon>Actinomadura</taxon>
    </lineage>
</organism>
<dbReference type="PANTHER" id="PTHR35201:SF4">
    <property type="entry name" value="BETA-PINACENE SYNTHASE-RELATED"/>
    <property type="match status" value="1"/>
</dbReference>
<dbReference type="SFLD" id="SFLDS00005">
    <property type="entry name" value="Isoprenoid_Synthase_Type_I"/>
    <property type="match status" value="2"/>
</dbReference>
<evidence type="ECO:0000313" key="3">
    <source>
        <dbReference type="EMBL" id="MFC6882640.1"/>
    </source>
</evidence>
<dbReference type="InterPro" id="IPR008949">
    <property type="entry name" value="Isoprenoid_synthase_dom_sf"/>
</dbReference>
<dbReference type="SUPFAM" id="SSF48576">
    <property type="entry name" value="Terpenoid synthases"/>
    <property type="match status" value="2"/>
</dbReference>
<evidence type="ECO:0000313" key="4">
    <source>
        <dbReference type="Proteomes" id="UP001596380"/>
    </source>
</evidence>
<keyword evidence="4" id="KW-1185">Reference proteome</keyword>
<dbReference type="Gene3D" id="1.10.600.10">
    <property type="entry name" value="Farnesyl Diphosphate Synthase"/>
    <property type="match status" value="2"/>
</dbReference>
<protein>
    <recommendedName>
        <fullName evidence="5">Terpene synthase</fullName>
    </recommendedName>
</protein>
<dbReference type="Pfam" id="PF19086">
    <property type="entry name" value="Terpene_syn_C_2"/>
    <property type="match status" value="2"/>
</dbReference>
<feature type="compositionally biased region" description="Gly residues" evidence="2">
    <location>
        <begin position="139"/>
        <end position="151"/>
    </location>
</feature>
<keyword evidence="1" id="KW-0456">Lyase</keyword>
<evidence type="ECO:0000256" key="1">
    <source>
        <dbReference type="ARBA" id="ARBA00023239"/>
    </source>
</evidence>
<accession>A0ABW2CMZ5</accession>